<gene>
    <name evidence="3" type="ORF">JI435_302990</name>
</gene>
<feature type="compositionally biased region" description="Polar residues" evidence="2">
    <location>
        <begin position="339"/>
        <end position="354"/>
    </location>
</feature>
<proteinExistence type="predicted"/>
<dbReference type="VEuPathDB" id="FungiDB:JI435_302990"/>
<feature type="compositionally biased region" description="Basic residues" evidence="2">
    <location>
        <begin position="571"/>
        <end position="581"/>
    </location>
</feature>
<dbReference type="Proteomes" id="UP000663193">
    <property type="component" value="Chromosome 8"/>
</dbReference>
<feature type="compositionally biased region" description="Low complexity" evidence="2">
    <location>
        <begin position="543"/>
        <end position="556"/>
    </location>
</feature>
<name>A0A7U2F3Q2_PHANO</name>
<feature type="compositionally biased region" description="Basic and acidic residues" evidence="2">
    <location>
        <begin position="468"/>
        <end position="477"/>
    </location>
</feature>
<reference evidence="4" key="1">
    <citation type="journal article" date="2021" name="BMC Genomics">
        <title>Chromosome-level genome assembly and manually-curated proteome of model necrotroph Parastagonospora nodorum Sn15 reveals a genome-wide trove of candidate effector homologs, and redundancy of virulence-related functions within an accessory chromosome.</title>
        <authorList>
            <person name="Bertazzoni S."/>
            <person name="Jones D.A.B."/>
            <person name="Phan H.T."/>
            <person name="Tan K.-C."/>
            <person name="Hane J.K."/>
        </authorList>
    </citation>
    <scope>NUCLEOTIDE SEQUENCE [LARGE SCALE GENOMIC DNA]</scope>
    <source>
        <strain evidence="4">SN15 / ATCC MYA-4574 / FGSC 10173)</strain>
    </source>
</reference>
<protein>
    <submittedName>
        <fullName evidence="3">Uncharacterized protein</fullName>
    </submittedName>
</protein>
<evidence type="ECO:0000256" key="1">
    <source>
        <dbReference type="SAM" id="Coils"/>
    </source>
</evidence>
<dbReference type="EMBL" id="CP069030">
    <property type="protein sequence ID" value="QRC98108.1"/>
    <property type="molecule type" value="Genomic_DNA"/>
</dbReference>
<dbReference type="OrthoDB" id="3647228at2759"/>
<evidence type="ECO:0000256" key="2">
    <source>
        <dbReference type="SAM" id="MobiDB-lite"/>
    </source>
</evidence>
<feature type="region of interest" description="Disordered" evidence="2">
    <location>
        <begin position="83"/>
        <end position="105"/>
    </location>
</feature>
<evidence type="ECO:0000313" key="4">
    <source>
        <dbReference type="Proteomes" id="UP000663193"/>
    </source>
</evidence>
<feature type="compositionally biased region" description="Basic residues" evidence="2">
    <location>
        <begin position="517"/>
        <end position="526"/>
    </location>
</feature>
<feature type="compositionally biased region" description="Acidic residues" evidence="2">
    <location>
        <begin position="307"/>
        <end position="320"/>
    </location>
</feature>
<feature type="compositionally biased region" description="Basic and acidic residues" evidence="2">
    <location>
        <begin position="375"/>
        <end position="392"/>
    </location>
</feature>
<organism evidence="3 4">
    <name type="scientific">Phaeosphaeria nodorum (strain SN15 / ATCC MYA-4574 / FGSC 10173)</name>
    <name type="common">Glume blotch fungus</name>
    <name type="synonym">Parastagonospora nodorum</name>
    <dbReference type="NCBI Taxonomy" id="321614"/>
    <lineage>
        <taxon>Eukaryota</taxon>
        <taxon>Fungi</taxon>
        <taxon>Dikarya</taxon>
        <taxon>Ascomycota</taxon>
        <taxon>Pezizomycotina</taxon>
        <taxon>Dothideomycetes</taxon>
        <taxon>Pleosporomycetidae</taxon>
        <taxon>Pleosporales</taxon>
        <taxon>Pleosporineae</taxon>
        <taxon>Phaeosphaeriaceae</taxon>
        <taxon>Parastagonospora</taxon>
    </lineage>
</organism>
<keyword evidence="1" id="KW-0175">Coiled coil</keyword>
<keyword evidence="4" id="KW-1185">Reference proteome</keyword>
<feature type="coiled-coil region" evidence="1">
    <location>
        <begin position="231"/>
        <end position="265"/>
    </location>
</feature>
<dbReference type="AlphaFoldDB" id="A0A7U2F3Q2"/>
<feature type="region of interest" description="Disordered" evidence="2">
    <location>
        <begin position="279"/>
        <end position="363"/>
    </location>
</feature>
<sequence length="678" mass="75379">MPRRHVAWHQARARLSSVEEGALPPRLPQLADFALILKLSADPTLTSTFVSLSFELRYCAYVRTPTSLSHSYFVREGLQLAPPHSSPDATHLAPNMSQRSRPGSAQALADQQRMSFTAAEALLWGKRTAEEHHHISSRMRDLEEQHQVYHSRIQATETVAEAAEAATARIRRIEQQIAAIESDEQDRPFDKWVEGEVSTFKVFAEKNKNVRQKQIELEGKISCLEDSVDKAKDVALDLEILLERIARLENDRNKDASLIRKLESEVTDLKVVRQNKAIVGTHMPPPSTGRATPEQMYPPPSAQPVAEVDDAADETEDEEILPTQPIIHPQQYPVEKPLSSVTKPKSMSTITSSSPKKKGRDEMSARLRVMQRKSIHDPKYTLEDEPRMDHTPTVRMNPPLHPRPAPLPATQMVERSDPQNLVPLDKDMPGSPPKRQPAKQLVVKLNVRKRKVEDIAPKPRLTRSQAKKINESNHAEFEVPQPKEVVGSGETQLVNEPAAKRRKPNVTRPPHQSQPRAKVKAAKKPAHATQNAANLVKTEPRKTAAASKRTKPAAAPVQPTAENPASPEKKKVSKAKPSTRPKKYDDGSDAYPKEAGSSVPRIPGPSKPASSTSYMQREAPYTTLGLDEGPTSETMGPPFSRRGPATSSRGSRRPLLISPVTLDQATYERMKKQSNLII</sequence>
<feature type="region of interest" description="Disordered" evidence="2">
    <location>
        <begin position="375"/>
        <end position="662"/>
    </location>
</feature>
<accession>A0A7U2F3Q2</accession>
<evidence type="ECO:0000313" key="3">
    <source>
        <dbReference type="EMBL" id="QRC98108.1"/>
    </source>
</evidence>